<dbReference type="Proteomes" id="UP000257317">
    <property type="component" value="Unassembled WGS sequence"/>
</dbReference>
<evidence type="ECO:0000256" key="7">
    <source>
        <dbReference type="ARBA" id="ARBA00022958"/>
    </source>
</evidence>
<evidence type="ECO:0000313" key="15">
    <source>
        <dbReference type="Proteomes" id="UP000257317"/>
    </source>
</evidence>
<feature type="transmembrane region" description="Helical" evidence="13">
    <location>
        <begin position="40"/>
        <end position="58"/>
    </location>
</feature>
<dbReference type="Pfam" id="PF06736">
    <property type="entry name" value="TMEM175"/>
    <property type="match status" value="1"/>
</dbReference>
<feature type="transmembrane region" description="Helical" evidence="13">
    <location>
        <begin position="12"/>
        <end position="28"/>
    </location>
</feature>
<evidence type="ECO:0000256" key="1">
    <source>
        <dbReference type="ARBA" id="ARBA00004141"/>
    </source>
</evidence>
<keyword evidence="5 13" id="KW-0812">Transmembrane</keyword>
<dbReference type="InterPro" id="IPR010617">
    <property type="entry name" value="TMEM175-like"/>
</dbReference>
<feature type="transmembrane region" description="Helical" evidence="13">
    <location>
        <begin position="143"/>
        <end position="161"/>
    </location>
</feature>
<evidence type="ECO:0000256" key="8">
    <source>
        <dbReference type="ARBA" id="ARBA00022989"/>
    </source>
</evidence>
<evidence type="ECO:0000256" key="11">
    <source>
        <dbReference type="ARBA" id="ARBA00023303"/>
    </source>
</evidence>
<evidence type="ECO:0000256" key="9">
    <source>
        <dbReference type="ARBA" id="ARBA00023065"/>
    </source>
</evidence>
<dbReference type="OrthoDB" id="7626281at2"/>
<keyword evidence="11" id="KW-0407">Ion channel</keyword>
<gene>
    <name evidence="14" type="ORF">LrDSM24759_07840</name>
</gene>
<comment type="caution">
    <text evidence="14">The sequence shown here is derived from an EMBL/GenBank/DDBJ whole genome shotgun (WGS) entry which is preliminary data.</text>
</comment>
<comment type="similarity">
    <text evidence="2">Belongs to the TMEM175 family.</text>
</comment>
<keyword evidence="3" id="KW-0813">Transport</keyword>
<evidence type="ECO:0000256" key="5">
    <source>
        <dbReference type="ARBA" id="ARBA00022692"/>
    </source>
</evidence>
<keyword evidence="4" id="KW-0633">Potassium transport</keyword>
<comment type="catalytic activity">
    <reaction evidence="12">
        <text>K(+)(in) = K(+)(out)</text>
        <dbReference type="Rhea" id="RHEA:29463"/>
        <dbReference type="ChEBI" id="CHEBI:29103"/>
    </reaction>
</comment>
<organism evidence="14 15">
    <name type="scientific">Lactobacillus rodentium</name>
    <dbReference type="NCBI Taxonomy" id="947835"/>
    <lineage>
        <taxon>Bacteria</taxon>
        <taxon>Bacillati</taxon>
        <taxon>Bacillota</taxon>
        <taxon>Bacilli</taxon>
        <taxon>Lactobacillales</taxon>
        <taxon>Lactobacillaceae</taxon>
        <taxon>Lactobacillus</taxon>
    </lineage>
</organism>
<name>A0A2Z6TF54_9LACO</name>
<evidence type="ECO:0000256" key="13">
    <source>
        <dbReference type="SAM" id="Phobius"/>
    </source>
</evidence>
<comment type="subcellular location">
    <subcellularLocation>
        <location evidence="1">Membrane</location>
        <topology evidence="1">Multi-pass membrane protein</topology>
    </subcellularLocation>
</comment>
<dbReference type="GO" id="GO:0016020">
    <property type="term" value="C:membrane"/>
    <property type="evidence" value="ECO:0007669"/>
    <property type="project" value="UniProtKB-SubCell"/>
</dbReference>
<evidence type="ECO:0000256" key="6">
    <source>
        <dbReference type="ARBA" id="ARBA00022826"/>
    </source>
</evidence>
<dbReference type="PANTHER" id="PTHR31462">
    <property type="entry name" value="ENDOSOMAL/LYSOSOMAL POTASSIUM CHANNEL TMEM175"/>
    <property type="match status" value="1"/>
</dbReference>
<feature type="transmembrane region" description="Helical" evidence="13">
    <location>
        <begin position="70"/>
        <end position="91"/>
    </location>
</feature>
<evidence type="ECO:0000256" key="3">
    <source>
        <dbReference type="ARBA" id="ARBA00022448"/>
    </source>
</evidence>
<dbReference type="GO" id="GO:0005267">
    <property type="term" value="F:potassium channel activity"/>
    <property type="evidence" value="ECO:0007669"/>
    <property type="project" value="UniProtKB-KW"/>
</dbReference>
<sequence length="189" mass="21766">MNKNRIEAFTDAIVAIAATIMVLELHVPKYNDLAGLIEEWPVFLAYIISFTLIYIVWYNHHNLFQKAKNISTSTYLINGVWLFFLTLIPFFTRWVGNAPESTLPEFFYALDLLLWSLLFQVMDHQIIKDNPDAPADPTNTVRYRTFLYLGLVLALIVSFIWPLGCLIILVISIILLGIGVFVMPREIKK</sequence>
<accession>A0A2Z6TF54</accession>
<protein>
    <submittedName>
        <fullName evidence="14">Putative integral membrane protein</fullName>
    </submittedName>
</protein>
<evidence type="ECO:0000256" key="12">
    <source>
        <dbReference type="ARBA" id="ARBA00034430"/>
    </source>
</evidence>
<dbReference type="PANTHER" id="PTHR31462:SF5">
    <property type="entry name" value="ENDOSOMAL_LYSOSOMAL PROTON CHANNEL TMEM175"/>
    <property type="match status" value="1"/>
</dbReference>
<keyword evidence="7" id="KW-0630">Potassium</keyword>
<reference evidence="15" key="1">
    <citation type="submission" date="2018-03" db="EMBL/GenBank/DDBJ databases">
        <title>New taxa in the Lactobacillus gasseri group.</title>
        <authorList>
            <person name="Tanizawa Y."/>
            <person name="Tohno M."/>
            <person name="Endo A."/>
            <person name="Arita M."/>
        </authorList>
    </citation>
    <scope>NUCLEOTIDE SEQUENCE [LARGE SCALE GENOMIC DNA]</scope>
    <source>
        <strain evidence="15">DSM 24759</strain>
    </source>
</reference>
<keyword evidence="10 13" id="KW-0472">Membrane</keyword>
<dbReference type="EMBL" id="BFBY01000005">
    <property type="protein sequence ID" value="GBG04870.1"/>
    <property type="molecule type" value="Genomic_DNA"/>
</dbReference>
<evidence type="ECO:0000313" key="14">
    <source>
        <dbReference type="EMBL" id="GBG04870.1"/>
    </source>
</evidence>
<keyword evidence="15" id="KW-1185">Reference proteome</keyword>
<evidence type="ECO:0000256" key="10">
    <source>
        <dbReference type="ARBA" id="ARBA00023136"/>
    </source>
</evidence>
<keyword evidence="8 13" id="KW-1133">Transmembrane helix</keyword>
<keyword evidence="6" id="KW-0631">Potassium channel</keyword>
<evidence type="ECO:0000256" key="2">
    <source>
        <dbReference type="ARBA" id="ARBA00006920"/>
    </source>
</evidence>
<proteinExistence type="inferred from homology"/>
<dbReference type="AlphaFoldDB" id="A0A2Z6TF54"/>
<evidence type="ECO:0000256" key="4">
    <source>
        <dbReference type="ARBA" id="ARBA00022538"/>
    </source>
</evidence>
<dbReference type="GO" id="GO:0015252">
    <property type="term" value="F:proton channel activity"/>
    <property type="evidence" value="ECO:0007669"/>
    <property type="project" value="InterPro"/>
</dbReference>
<keyword evidence="9" id="KW-0406">Ion transport</keyword>